<dbReference type="Pfam" id="PF00172">
    <property type="entry name" value="Zn_clus"/>
    <property type="match status" value="1"/>
</dbReference>
<dbReference type="EMBL" id="QKWP01000045">
    <property type="protein sequence ID" value="RIB29161.1"/>
    <property type="molecule type" value="Genomic_DNA"/>
</dbReference>
<dbReference type="InterPro" id="IPR001138">
    <property type="entry name" value="Zn2Cys6_DnaBD"/>
</dbReference>
<organism evidence="3 4">
    <name type="scientific">Gigaspora rosea</name>
    <dbReference type="NCBI Taxonomy" id="44941"/>
    <lineage>
        <taxon>Eukaryota</taxon>
        <taxon>Fungi</taxon>
        <taxon>Fungi incertae sedis</taxon>
        <taxon>Mucoromycota</taxon>
        <taxon>Glomeromycotina</taxon>
        <taxon>Glomeromycetes</taxon>
        <taxon>Diversisporales</taxon>
        <taxon>Gigasporaceae</taxon>
        <taxon>Gigaspora</taxon>
    </lineage>
</organism>
<keyword evidence="4" id="KW-1185">Reference proteome</keyword>
<dbReference type="GO" id="GO:0008270">
    <property type="term" value="F:zinc ion binding"/>
    <property type="evidence" value="ECO:0007669"/>
    <property type="project" value="InterPro"/>
</dbReference>
<dbReference type="SUPFAM" id="SSF57701">
    <property type="entry name" value="Zn2/Cys6 DNA-binding domain"/>
    <property type="match status" value="1"/>
</dbReference>
<sequence length="165" mass="19511">MIENLVISPKKLRNSPQNRRNVTKACDLCKRKKIRCLRIISTNQYDRCDECTRRNYECTYQVQARKRGPKSNSRNKHIDMKFINRANFEKSMTSNTNSVNKHYDSEQSFNLSLEELSYLSKIYNKERLPSVLSILNSTNSQPCPYQNIANHYCHEGCIVRYNNYQ</sequence>
<dbReference type="GO" id="GO:0000981">
    <property type="term" value="F:DNA-binding transcription factor activity, RNA polymerase II-specific"/>
    <property type="evidence" value="ECO:0007669"/>
    <property type="project" value="InterPro"/>
</dbReference>
<evidence type="ECO:0000313" key="3">
    <source>
        <dbReference type="EMBL" id="RIB29161.1"/>
    </source>
</evidence>
<evidence type="ECO:0000259" key="2">
    <source>
        <dbReference type="PROSITE" id="PS50048"/>
    </source>
</evidence>
<dbReference type="Gene3D" id="4.10.240.10">
    <property type="entry name" value="Zn(2)-C6 fungal-type DNA-binding domain"/>
    <property type="match status" value="1"/>
</dbReference>
<feature type="domain" description="Zn(2)-C6 fungal-type" evidence="2">
    <location>
        <begin position="25"/>
        <end position="60"/>
    </location>
</feature>
<dbReference type="InterPro" id="IPR050797">
    <property type="entry name" value="Carb_Metab_Trans_Reg"/>
</dbReference>
<keyword evidence="1" id="KW-0539">Nucleus</keyword>
<dbReference type="PANTHER" id="PTHR31668">
    <property type="entry name" value="GLUCOSE TRANSPORT TRANSCRIPTION REGULATOR RGT1-RELATED-RELATED"/>
    <property type="match status" value="1"/>
</dbReference>
<dbReference type="CDD" id="cd00067">
    <property type="entry name" value="GAL4"/>
    <property type="match status" value="1"/>
</dbReference>
<name>A0A397W4Y5_9GLOM</name>
<reference evidence="3 4" key="1">
    <citation type="submission" date="2018-06" db="EMBL/GenBank/DDBJ databases">
        <title>Comparative genomics reveals the genomic features of Rhizophagus irregularis, R. cerebriforme, R. diaphanum and Gigaspora rosea, and their symbiotic lifestyle signature.</title>
        <authorList>
            <person name="Morin E."/>
            <person name="San Clemente H."/>
            <person name="Chen E.C.H."/>
            <person name="De La Providencia I."/>
            <person name="Hainaut M."/>
            <person name="Kuo A."/>
            <person name="Kohler A."/>
            <person name="Murat C."/>
            <person name="Tang N."/>
            <person name="Roy S."/>
            <person name="Loubradou J."/>
            <person name="Henrissat B."/>
            <person name="Grigoriev I.V."/>
            <person name="Corradi N."/>
            <person name="Roux C."/>
            <person name="Martin F.M."/>
        </authorList>
    </citation>
    <scope>NUCLEOTIDE SEQUENCE [LARGE SCALE GENOMIC DNA]</scope>
    <source>
        <strain evidence="3 4">DAOM 194757</strain>
    </source>
</reference>
<evidence type="ECO:0000313" key="4">
    <source>
        <dbReference type="Proteomes" id="UP000266673"/>
    </source>
</evidence>
<dbReference type="SMART" id="SM00066">
    <property type="entry name" value="GAL4"/>
    <property type="match status" value="1"/>
</dbReference>
<accession>A0A397W4Y5</accession>
<dbReference type="OrthoDB" id="2123952at2759"/>
<dbReference type="PROSITE" id="PS50048">
    <property type="entry name" value="ZN2_CY6_FUNGAL_2"/>
    <property type="match status" value="1"/>
</dbReference>
<gene>
    <name evidence="3" type="ORF">C2G38_2057520</name>
</gene>
<dbReference type="AlphaFoldDB" id="A0A397W4Y5"/>
<dbReference type="InterPro" id="IPR036864">
    <property type="entry name" value="Zn2-C6_fun-type_DNA-bd_sf"/>
</dbReference>
<dbReference type="PROSITE" id="PS00463">
    <property type="entry name" value="ZN2_CY6_FUNGAL_1"/>
    <property type="match status" value="1"/>
</dbReference>
<dbReference type="Proteomes" id="UP000266673">
    <property type="component" value="Unassembled WGS sequence"/>
</dbReference>
<evidence type="ECO:0000256" key="1">
    <source>
        <dbReference type="ARBA" id="ARBA00023242"/>
    </source>
</evidence>
<proteinExistence type="predicted"/>
<comment type="caution">
    <text evidence="3">The sequence shown here is derived from an EMBL/GenBank/DDBJ whole genome shotgun (WGS) entry which is preliminary data.</text>
</comment>
<protein>
    <recommendedName>
        <fullName evidence="2">Zn(2)-C6 fungal-type domain-containing protein</fullName>
    </recommendedName>
</protein>